<dbReference type="Proteomes" id="UP000009046">
    <property type="component" value="Unassembled WGS sequence"/>
</dbReference>
<dbReference type="OMA" id="VMRATKN"/>
<dbReference type="EMBL" id="AAZO01006228">
    <property type="status" value="NOT_ANNOTATED_CDS"/>
    <property type="molecule type" value="Genomic_DNA"/>
</dbReference>
<keyword evidence="4" id="KW-1185">Reference proteome</keyword>
<proteinExistence type="inferred from homology"/>
<dbReference type="InterPro" id="IPR002209">
    <property type="entry name" value="Fibroblast_GF_fam"/>
</dbReference>
<organism>
    <name type="scientific">Pediculus humanus subsp. corporis</name>
    <name type="common">Body louse</name>
    <dbReference type="NCBI Taxonomy" id="121224"/>
    <lineage>
        <taxon>Eukaryota</taxon>
        <taxon>Metazoa</taxon>
        <taxon>Ecdysozoa</taxon>
        <taxon>Arthropoda</taxon>
        <taxon>Hexapoda</taxon>
        <taxon>Insecta</taxon>
        <taxon>Pterygota</taxon>
        <taxon>Neoptera</taxon>
        <taxon>Paraneoptera</taxon>
        <taxon>Psocodea</taxon>
        <taxon>Troctomorpha</taxon>
        <taxon>Phthiraptera</taxon>
        <taxon>Anoplura</taxon>
        <taxon>Pediculidae</taxon>
        <taxon>Pediculus</taxon>
    </lineage>
</organism>
<dbReference type="GO" id="GO:0008083">
    <property type="term" value="F:growth factor activity"/>
    <property type="evidence" value="ECO:0007669"/>
    <property type="project" value="InterPro"/>
</dbReference>
<dbReference type="EMBL" id="DS235845">
    <property type="protein sequence ID" value="EEB18362.1"/>
    <property type="molecule type" value="Genomic_DNA"/>
</dbReference>
<dbReference type="InterPro" id="IPR008996">
    <property type="entry name" value="IL1/FGF"/>
</dbReference>
<dbReference type="KEGG" id="phu:Phum_PHUM512150"/>
<dbReference type="InParanoid" id="E0VYA6"/>
<dbReference type="eggNOG" id="KOG3885">
    <property type="taxonomic scope" value="Eukaryota"/>
</dbReference>
<gene>
    <name evidence="3" type="primary">8233084</name>
    <name evidence="2" type="ORF">Phum_PHUM512150</name>
</gene>
<evidence type="ECO:0000256" key="1">
    <source>
        <dbReference type="ARBA" id="ARBA00007936"/>
    </source>
</evidence>
<evidence type="ECO:0000313" key="2">
    <source>
        <dbReference type="EMBL" id="EEB18362.1"/>
    </source>
</evidence>
<dbReference type="HOGENOM" id="CLU_1789166_0_0_1"/>
<reference evidence="3" key="3">
    <citation type="submission" date="2020-05" db="UniProtKB">
        <authorList>
            <consortium name="EnsemblMetazoa"/>
        </authorList>
    </citation>
    <scope>IDENTIFICATION</scope>
    <source>
        <strain evidence="3">USDA</strain>
    </source>
</reference>
<sequence>MVVNLTIRSIDFRSRLNIYSEHAGRYLCFNKSWKLVGMRDKRRKGAMCEFLETVESRGYSRYRSIANGTHFLAFNSKGKPLRYNPRLSMGYEENCINFVKIDVSFNITRHNSKLSGGSNQIPDITRWYYKDSTHSRRHKGRKRKA</sequence>
<accession>E0VYA6</accession>
<dbReference type="STRING" id="121224.E0VYA6"/>
<reference evidence="2" key="2">
    <citation type="submission" date="2007-04" db="EMBL/GenBank/DDBJ databases">
        <title>The genome of the human body louse.</title>
        <authorList>
            <consortium name="The Human Body Louse Genome Consortium"/>
            <person name="Kirkness E."/>
            <person name="Walenz B."/>
            <person name="Hass B."/>
            <person name="Bruggner R."/>
            <person name="Strausberg R."/>
        </authorList>
    </citation>
    <scope>NUCLEOTIDE SEQUENCE</scope>
    <source>
        <strain evidence="2">USDA</strain>
    </source>
</reference>
<evidence type="ECO:0000313" key="4">
    <source>
        <dbReference type="Proteomes" id="UP000009046"/>
    </source>
</evidence>
<dbReference type="RefSeq" id="XP_002431100.1">
    <property type="nucleotide sequence ID" value="XM_002431055.1"/>
</dbReference>
<dbReference type="CDD" id="cd23307">
    <property type="entry name" value="beta-trefoil_FGF8-like"/>
    <property type="match status" value="1"/>
</dbReference>
<dbReference type="GeneID" id="8233084"/>
<name>E0VYA6_PEDHC</name>
<dbReference type="VEuPathDB" id="VectorBase:PHUM512150"/>
<dbReference type="Gene3D" id="2.80.10.50">
    <property type="match status" value="1"/>
</dbReference>
<dbReference type="SUPFAM" id="SSF50353">
    <property type="entry name" value="Cytokine"/>
    <property type="match status" value="1"/>
</dbReference>
<dbReference type="CTD" id="8233084"/>
<protein>
    <recommendedName>
        <fullName evidence="5">Fibroblast growth factor</fullName>
    </recommendedName>
</protein>
<reference evidence="2" key="1">
    <citation type="submission" date="2007-04" db="EMBL/GenBank/DDBJ databases">
        <title>Annotation of Pediculus humanus corporis strain USDA.</title>
        <authorList>
            <person name="Kirkness E."/>
            <person name="Hannick L."/>
            <person name="Hass B."/>
            <person name="Bruggner R."/>
            <person name="Lawson D."/>
            <person name="Bidwell S."/>
            <person name="Joardar V."/>
            <person name="Caler E."/>
            <person name="Walenz B."/>
            <person name="Inman J."/>
            <person name="Schobel S."/>
            <person name="Galinsky K."/>
            <person name="Amedeo P."/>
            <person name="Strausberg R."/>
        </authorList>
    </citation>
    <scope>NUCLEOTIDE SEQUENCE</scope>
    <source>
        <strain evidence="2">USDA</strain>
    </source>
</reference>
<dbReference type="Pfam" id="PF00167">
    <property type="entry name" value="FGF"/>
    <property type="match status" value="1"/>
</dbReference>
<dbReference type="OrthoDB" id="5988014at2759"/>
<dbReference type="AlphaFoldDB" id="E0VYA6"/>
<evidence type="ECO:0000313" key="3">
    <source>
        <dbReference type="EnsemblMetazoa" id="PHUM512150-PA"/>
    </source>
</evidence>
<comment type="similarity">
    <text evidence="1">Belongs to the heparin-binding growth factors family.</text>
</comment>
<dbReference type="EnsemblMetazoa" id="PHUM512150-RA">
    <property type="protein sequence ID" value="PHUM512150-PA"/>
    <property type="gene ID" value="PHUM512150"/>
</dbReference>
<evidence type="ECO:0008006" key="5">
    <source>
        <dbReference type="Google" id="ProtNLM"/>
    </source>
</evidence>